<dbReference type="Gene3D" id="3.30.830.10">
    <property type="entry name" value="Metalloenzyme, LuxS/M16 peptidase-like"/>
    <property type="match status" value="1"/>
</dbReference>
<gene>
    <name evidence="1" type="ORF">A9D12_01635</name>
</gene>
<dbReference type="InterPro" id="IPR011249">
    <property type="entry name" value="Metalloenz_LuxS/M16"/>
</dbReference>
<accession>A0A192D133</accession>
<evidence type="ECO:0000313" key="1">
    <source>
        <dbReference type="EMBL" id="ANK11855.1"/>
    </source>
</evidence>
<evidence type="ECO:0000313" key="2">
    <source>
        <dbReference type="Proteomes" id="UP000078263"/>
    </source>
</evidence>
<dbReference type="GO" id="GO:0046872">
    <property type="term" value="F:metal ion binding"/>
    <property type="evidence" value="ECO:0007669"/>
    <property type="project" value="InterPro"/>
</dbReference>
<dbReference type="AlphaFoldDB" id="A0A192D133"/>
<name>A0A192D133_9SPHN</name>
<organism evidence="1 2">
    <name type="scientific">Erythrobacter neustonensis</name>
    <dbReference type="NCBI Taxonomy" id="1112"/>
    <lineage>
        <taxon>Bacteria</taxon>
        <taxon>Pseudomonadati</taxon>
        <taxon>Pseudomonadota</taxon>
        <taxon>Alphaproteobacteria</taxon>
        <taxon>Sphingomonadales</taxon>
        <taxon>Erythrobacteraceae</taxon>
        <taxon>Erythrobacter/Porphyrobacter group</taxon>
        <taxon>Erythrobacter</taxon>
    </lineage>
</organism>
<dbReference type="Proteomes" id="UP000078263">
    <property type="component" value="Chromosome"/>
</dbReference>
<reference evidence="1 2" key="1">
    <citation type="submission" date="2016-05" db="EMBL/GenBank/DDBJ databases">
        <title>Compelete Genome Sequence of Bacteriochlorophyll-Synthesizing Bacterium Porphyrobacter neustonensis DSM 9434.</title>
        <authorList>
            <person name="Shi X.-L."/>
            <person name="Wu Y.-H."/>
            <person name="Cheng H."/>
            <person name="Xu L."/>
            <person name="Zhang X.-Q."/>
            <person name="Wang C.-S."/>
            <person name="Xu X.-W."/>
        </authorList>
    </citation>
    <scope>NUCLEOTIDE SEQUENCE [LARGE SCALE GENOMIC DNA]</scope>
    <source>
        <strain evidence="1 2">DSM 9434</strain>
    </source>
</reference>
<dbReference type="STRING" id="1112.A9D12_01635"/>
<dbReference type="EMBL" id="CP016033">
    <property type="protein sequence ID" value="ANK11855.1"/>
    <property type="molecule type" value="Genomic_DNA"/>
</dbReference>
<dbReference type="SUPFAM" id="SSF63411">
    <property type="entry name" value="LuxS/MPP-like metallohydrolase"/>
    <property type="match status" value="1"/>
</dbReference>
<proteinExistence type="predicted"/>
<protein>
    <submittedName>
        <fullName evidence="1">Uncharacterized protein</fullName>
    </submittedName>
</protein>
<dbReference type="OrthoDB" id="9811314at2"/>
<keyword evidence="2" id="KW-1185">Reference proteome</keyword>
<sequence length="111" mass="12188">MREISWQLDTRVKSVAFPQIFGKGHPHASLPIGTEASLAGIGVEALANWFGHWYRPSNMELIVVAPMALRPMEQTVRKNFDFPGSPGVSRTQGAFRVEGNDQPGIVTLQAD</sequence>
<dbReference type="RefSeq" id="WP_068349136.1">
    <property type="nucleotide sequence ID" value="NZ_CP016033.1"/>
</dbReference>
<dbReference type="KEGG" id="pns:A9D12_01635"/>